<protein>
    <submittedName>
        <fullName evidence="1">Uncharacterized protein</fullName>
    </submittedName>
</protein>
<accession>A0ACB9A5Z2</accession>
<name>A0ACB9A5Z2_9ASTR</name>
<proteinExistence type="predicted"/>
<organism evidence="1 2">
    <name type="scientific">Smallanthus sonchifolius</name>
    <dbReference type="NCBI Taxonomy" id="185202"/>
    <lineage>
        <taxon>Eukaryota</taxon>
        <taxon>Viridiplantae</taxon>
        <taxon>Streptophyta</taxon>
        <taxon>Embryophyta</taxon>
        <taxon>Tracheophyta</taxon>
        <taxon>Spermatophyta</taxon>
        <taxon>Magnoliopsida</taxon>
        <taxon>eudicotyledons</taxon>
        <taxon>Gunneridae</taxon>
        <taxon>Pentapetalae</taxon>
        <taxon>asterids</taxon>
        <taxon>campanulids</taxon>
        <taxon>Asterales</taxon>
        <taxon>Asteraceae</taxon>
        <taxon>Asteroideae</taxon>
        <taxon>Heliantheae alliance</taxon>
        <taxon>Millerieae</taxon>
        <taxon>Smallanthus</taxon>
    </lineage>
</organism>
<sequence>MNTTPTAVKGCEPWRALRPCAVGVEGRDVSDISAIHSRIYYTKYGNQNRTAVIRSNPKKGQKIPSDSQVLPPFSLRSPPPLSLPDERMQSTNCVILSY</sequence>
<keyword evidence="2" id="KW-1185">Reference proteome</keyword>
<reference evidence="2" key="1">
    <citation type="journal article" date="2022" name="Mol. Ecol. Resour.">
        <title>The genomes of chicory, endive, great burdock and yacon provide insights into Asteraceae palaeo-polyploidization history and plant inulin production.</title>
        <authorList>
            <person name="Fan W."/>
            <person name="Wang S."/>
            <person name="Wang H."/>
            <person name="Wang A."/>
            <person name="Jiang F."/>
            <person name="Liu H."/>
            <person name="Zhao H."/>
            <person name="Xu D."/>
            <person name="Zhang Y."/>
        </authorList>
    </citation>
    <scope>NUCLEOTIDE SEQUENCE [LARGE SCALE GENOMIC DNA]</scope>
    <source>
        <strain evidence="2">cv. Yunnan</strain>
    </source>
</reference>
<reference evidence="1 2" key="2">
    <citation type="journal article" date="2022" name="Mol. Ecol. Resour.">
        <title>The genomes of chicory, endive, great burdock and yacon provide insights into Asteraceae paleo-polyploidization history and plant inulin production.</title>
        <authorList>
            <person name="Fan W."/>
            <person name="Wang S."/>
            <person name="Wang H."/>
            <person name="Wang A."/>
            <person name="Jiang F."/>
            <person name="Liu H."/>
            <person name="Zhao H."/>
            <person name="Xu D."/>
            <person name="Zhang Y."/>
        </authorList>
    </citation>
    <scope>NUCLEOTIDE SEQUENCE [LARGE SCALE GENOMIC DNA]</scope>
    <source>
        <strain evidence="2">cv. Yunnan</strain>
        <tissue evidence="1">Leaves</tissue>
    </source>
</reference>
<evidence type="ECO:0000313" key="1">
    <source>
        <dbReference type="EMBL" id="KAI3705644.1"/>
    </source>
</evidence>
<dbReference type="Proteomes" id="UP001056120">
    <property type="component" value="Linkage Group LG25"/>
</dbReference>
<comment type="caution">
    <text evidence="1">The sequence shown here is derived from an EMBL/GenBank/DDBJ whole genome shotgun (WGS) entry which is preliminary data.</text>
</comment>
<dbReference type="EMBL" id="CM042042">
    <property type="protein sequence ID" value="KAI3705644.1"/>
    <property type="molecule type" value="Genomic_DNA"/>
</dbReference>
<evidence type="ECO:0000313" key="2">
    <source>
        <dbReference type="Proteomes" id="UP001056120"/>
    </source>
</evidence>
<gene>
    <name evidence="1" type="ORF">L1987_75883</name>
</gene>